<keyword evidence="7" id="KW-1185">Reference proteome</keyword>
<name>A0A7C9V151_9PROT</name>
<dbReference type="InterPro" id="IPR015421">
    <property type="entry name" value="PyrdxlP-dep_Trfase_major"/>
</dbReference>
<protein>
    <submittedName>
        <fullName evidence="6">PLP-dependent aminotransferase family protein</fullName>
    </submittedName>
</protein>
<evidence type="ECO:0000256" key="3">
    <source>
        <dbReference type="ARBA" id="ARBA00022679"/>
    </source>
</evidence>
<reference evidence="6 7" key="1">
    <citation type="submission" date="2020-02" db="EMBL/GenBank/DDBJ databases">
        <authorList>
            <person name="Dziuba M."/>
            <person name="Kuznetsov B."/>
            <person name="Mardanov A."/>
            <person name="Ravin N."/>
            <person name="Grouzdev D."/>
        </authorList>
    </citation>
    <scope>NUCLEOTIDE SEQUENCE [LARGE SCALE GENOMIC DNA]</scope>
    <source>
        <strain evidence="6 7">SpK</strain>
    </source>
</reference>
<evidence type="ECO:0000256" key="1">
    <source>
        <dbReference type="ARBA" id="ARBA00001933"/>
    </source>
</evidence>
<evidence type="ECO:0000256" key="2">
    <source>
        <dbReference type="ARBA" id="ARBA00022576"/>
    </source>
</evidence>
<organism evidence="6 7">
    <name type="scientific">Magnetospirillum aberrantis SpK</name>
    <dbReference type="NCBI Taxonomy" id="908842"/>
    <lineage>
        <taxon>Bacteria</taxon>
        <taxon>Pseudomonadati</taxon>
        <taxon>Pseudomonadota</taxon>
        <taxon>Alphaproteobacteria</taxon>
        <taxon>Rhodospirillales</taxon>
        <taxon>Rhodospirillaceae</taxon>
        <taxon>Magnetospirillum</taxon>
    </lineage>
</organism>
<dbReference type="CDD" id="cd00609">
    <property type="entry name" value="AAT_like"/>
    <property type="match status" value="1"/>
</dbReference>
<dbReference type="Pfam" id="PF00155">
    <property type="entry name" value="Aminotran_1_2"/>
    <property type="match status" value="1"/>
</dbReference>
<dbReference type="InterPro" id="IPR015424">
    <property type="entry name" value="PyrdxlP-dep_Trfase"/>
</dbReference>
<dbReference type="Gene3D" id="3.90.1150.10">
    <property type="entry name" value="Aspartate Aminotransferase, domain 1"/>
    <property type="match status" value="1"/>
</dbReference>
<proteinExistence type="predicted"/>
<feature type="domain" description="Aminotransferase class I/classII large" evidence="5">
    <location>
        <begin position="171"/>
        <end position="388"/>
    </location>
</feature>
<dbReference type="RefSeq" id="WP_163682327.1">
    <property type="nucleotide sequence ID" value="NZ_JAAIYP010000044.1"/>
</dbReference>
<dbReference type="InterPro" id="IPR050859">
    <property type="entry name" value="Class-I_PLP-dep_aminotransf"/>
</dbReference>
<gene>
    <name evidence="6" type="ORF">G4223_17310</name>
</gene>
<sequence>MTAVIDWADRFSPFGKRAKASEIRELLKLLDQPDIISFAGGIPDPKLFPRELMGDVHAEIFGDEATSNMALQYSVSEGYGPLRDHIVAEMKSLGVECTKDNIVITNGSQQGLDFLGRLFIGPDDKVLVARPTYLGLLQAFTASAPTYGDIAQLTGPTPVKAKLAYAMPDFQNPSGTTMTMAEREALLDGARRNDVVLIEDTAYNKLSFDGPLLPCLMALDIAREGSIENSRVVYCGTFSKSVVPGLRVGWIVAASPIIQKLVLMKQASDLHTSTLAQVALAKLLDRLPADHADTLCATYRPRRDAMVAALDEFMPEGVTFTRPGGGMFIWVELPEGFDGAALLARAIEEERVAFVPGSAFYATQALKNTIRLSFSATCPDKIREGIRRLGALITREHNSMTQARSA</sequence>
<keyword evidence="3 6" id="KW-0808">Transferase</keyword>
<dbReference type="EMBL" id="JAAIYP010000044">
    <property type="protein sequence ID" value="NFV81873.1"/>
    <property type="molecule type" value="Genomic_DNA"/>
</dbReference>
<dbReference type="PANTHER" id="PTHR42790:SF19">
    <property type="entry name" value="KYNURENINE_ALPHA-AMINOADIPATE AMINOTRANSFERASE, MITOCHONDRIAL"/>
    <property type="match status" value="1"/>
</dbReference>
<evidence type="ECO:0000313" key="7">
    <source>
        <dbReference type="Proteomes" id="UP000480684"/>
    </source>
</evidence>
<keyword evidence="4" id="KW-0663">Pyridoxal phosphate</keyword>
<evidence type="ECO:0000256" key="4">
    <source>
        <dbReference type="ARBA" id="ARBA00022898"/>
    </source>
</evidence>
<dbReference type="InterPro" id="IPR004839">
    <property type="entry name" value="Aminotransferase_I/II_large"/>
</dbReference>
<keyword evidence="2 6" id="KW-0032">Aminotransferase</keyword>
<dbReference type="PANTHER" id="PTHR42790">
    <property type="entry name" value="AMINOTRANSFERASE"/>
    <property type="match status" value="1"/>
</dbReference>
<dbReference type="SUPFAM" id="SSF53383">
    <property type="entry name" value="PLP-dependent transferases"/>
    <property type="match status" value="1"/>
</dbReference>
<accession>A0A7C9V151</accession>
<dbReference type="GO" id="GO:0030170">
    <property type="term" value="F:pyridoxal phosphate binding"/>
    <property type="evidence" value="ECO:0007669"/>
    <property type="project" value="InterPro"/>
</dbReference>
<dbReference type="Gene3D" id="3.40.640.10">
    <property type="entry name" value="Type I PLP-dependent aspartate aminotransferase-like (Major domain)"/>
    <property type="match status" value="1"/>
</dbReference>
<dbReference type="GO" id="GO:0008483">
    <property type="term" value="F:transaminase activity"/>
    <property type="evidence" value="ECO:0007669"/>
    <property type="project" value="UniProtKB-KW"/>
</dbReference>
<evidence type="ECO:0000313" key="6">
    <source>
        <dbReference type="EMBL" id="NFV81873.1"/>
    </source>
</evidence>
<comment type="cofactor">
    <cofactor evidence="1">
        <name>pyridoxal 5'-phosphate</name>
        <dbReference type="ChEBI" id="CHEBI:597326"/>
    </cofactor>
</comment>
<comment type="caution">
    <text evidence="6">The sequence shown here is derived from an EMBL/GenBank/DDBJ whole genome shotgun (WGS) entry which is preliminary data.</text>
</comment>
<dbReference type="InterPro" id="IPR015422">
    <property type="entry name" value="PyrdxlP-dep_Trfase_small"/>
</dbReference>
<dbReference type="AlphaFoldDB" id="A0A7C9V151"/>
<dbReference type="Proteomes" id="UP000480684">
    <property type="component" value="Unassembled WGS sequence"/>
</dbReference>
<dbReference type="GO" id="GO:1901605">
    <property type="term" value="P:alpha-amino acid metabolic process"/>
    <property type="evidence" value="ECO:0007669"/>
    <property type="project" value="TreeGrafter"/>
</dbReference>
<evidence type="ECO:0000259" key="5">
    <source>
        <dbReference type="Pfam" id="PF00155"/>
    </source>
</evidence>